<dbReference type="AlphaFoldDB" id="A0A1L6MVV8"/>
<accession>A0A1L6MVV8</accession>
<protein>
    <submittedName>
        <fullName evidence="1">Uncharacterized protein</fullName>
    </submittedName>
</protein>
<sequence length="119" mass="13551">MNPPCKNNLLEAIGGILNNTRKLSRIEPIQSSLTIQYTPSMWHLRGTEPLDATPKVNTSLRLRLHFQSPETYHSIQTVEVSTRPEMGGKEIEIEVLPSHEVVRDHTHAENLSQLFENLE</sequence>
<dbReference type="Proteomes" id="UP000185544">
    <property type="component" value="Chromosome"/>
</dbReference>
<dbReference type="STRING" id="1882918.BCY86_02425"/>
<organism evidence="1 2">
    <name type="scientific">Pajaroellobacter abortibovis</name>
    <dbReference type="NCBI Taxonomy" id="1882918"/>
    <lineage>
        <taxon>Bacteria</taxon>
        <taxon>Pseudomonadati</taxon>
        <taxon>Myxococcota</taxon>
        <taxon>Polyangia</taxon>
        <taxon>Polyangiales</taxon>
        <taxon>Polyangiaceae</taxon>
    </lineage>
</organism>
<name>A0A1L6MVV8_9BACT</name>
<dbReference type="RefSeq" id="WP_075276303.1">
    <property type="nucleotide sequence ID" value="NZ_CP016908.1"/>
</dbReference>
<evidence type="ECO:0000313" key="2">
    <source>
        <dbReference type="Proteomes" id="UP000185544"/>
    </source>
</evidence>
<gene>
    <name evidence="1" type="ORF">BCY86_02425</name>
</gene>
<dbReference type="EMBL" id="CP016908">
    <property type="protein sequence ID" value="APR99656.1"/>
    <property type="molecule type" value="Genomic_DNA"/>
</dbReference>
<proteinExistence type="predicted"/>
<reference evidence="1 2" key="1">
    <citation type="submission" date="2016-08" db="EMBL/GenBank/DDBJ databases">
        <title>Identification and validation of antigenic proteins from Pajaroellobacter abortibovis using de-novo genome sequence assembly and reverse vaccinology.</title>
        <authorList>
            <person name="Welly B.T."/>
            <person name="Miller M.R."/>
            <person name="Stott J.L."/>
            <person name="Blanchard M.T."/>
            <person name="Islas-Trejo A.D."/>
            <person name="O'Rourke S.M."/>
            <person name="Young A.E."/>
            <person name="Medrano J.F."/>
            <person name="Van Eenennaam A.L."/>
        </authorList>
    </citation>
    <scope>NUCLEOTIDE SEQUENCE [LARGE SCALE GENOMIC DNA]</scope>
    <source>
        <strain evidence="1 2">BTF92-0548A/99-0131</strain>
    </source>
</reference>
<keyword evidence="2" id="KW-1185">Reference proteome</keyword>
<dbReference type="KEGG" id="pabo:BCY86_02425"/>
<evidence type="ECO:0000313" key="1">
    <source>
        <dbReference type="EMBL" id="APR99656.1"/>
    </source>
</evidence>